<organism evidence="2 3">
    <name type="scientific">Sagittula salina</name>
    <dbReference type="NCBI Taxonomy" id="2820268"/>
    <lineage>
        <taxon>Bacteria</taxon>
        <taxon>Pseudomonadati</taxon>
        <taxon>Pseudomonadota</taxon>
        <taxon>Alphaproteobacteria</taxon>
        <taxon>Rhodobacterales</taxon>
        <taxon>Roseobacteraceae</taxon>
        <taxon>Sagittula</taxon>
    </lineage>
</organism>
<accession>A0A940MQC7</accession>
<keyword evidence="2" id="KW-0255">Endonuclease</keyword>
<comment type="caution">
    <text evidence="2">The sequence shown here is derived from an EMBL/GenBank/DDBJ whole genome shotgun (WGS) entry which is preliminary data.</text>
</comment>
<gene>
    <name evidence="2" type="ORF">J5474_15485</name>
</gene>
<name>A0A940MQC7_9RHOB</name>
<keyword evidence="3" id="KW-1185">Reference proteome</keyword>
<reference evidence="2" key="1">
    <citation type="submission" date="2021-03" db="EMBL/GenBank/DDBJ databases">
        <title>Sagittula salina sp. nov. strain M10.9X isolated from the marine waste.</title>
        <authorList>
            <person name="Satari L."/>
            <person name="Molina-Menor E."/>
            <person name="Vidal-Verdu A."/>
            <person name="Pascual J."/>
            <person name="Pereto J."/>
            <person name="Porcar M."/>
        </authorList>
    </citation>
    <scope>NUCLEOTIDE SEQUENCE</scope>
    <source>
        <strain evidence="2">M10.9X</strain>
    </source>
</reference>
<evidence type="ECO:0000259" key="1">
    <source>
        <dbReference type="SMART" id="SM00507"/>
    </source>
</evidence>
<dbReference type="InterPro" id="IPR003615">
    <property type="entry name" value="HNH_nuc"/>
</dbReference>
<dbReference type="Pfam" id="PF13392">
    <property type="entry name" value="HNH_3"/>
    <property type="match status" value="1"/>
</dbReference>
<protein>
    <submittedName>
        <fullName evidence="2">HNH endonuclease</fullName>
    </submittedName>
</protein>
<dbReference type="AlphaFoldDB" id="A0A940MQC7"/>
<feature type="domain" description="HNH nuclease" evidence="1">
    <location>
        <begin position="73"/>
        <end position="122"/>
    </location>
</feature>
<dbReference type="EMBL" id="JAGISH010000008">
    <property type="protein sequence ID" value="MBP0483885.1"/>
    <property type="molecule type" value="Genomic_DNA"/>
</dbReference>
<evidence type="ECO:0000313" key="2">
    <source>
        <dbReference type="EMBL" id="MBP0483885.1"/>
    </source>
</evidence>
<dbReference type="RefSeq" id="WP_209361820.1">
    <property type="nucleotide sequence ID" value="NZ_JAGISH010000008.1"/>
</dbReference>
<dbReference type="GO" id="GO:0004519">
    <property type="term" value="F:endonuclease activity"/>
    <property type="evidence" value="ECO:0007669"/>
    <property type="project" value="UniProtKB-KW"/>
</dbReference>
<dbReference type="SUPFAM" id="SSF54060">
    <property type="entry name" value="His-Me finger endonucleases"/>
    <property type="match status" value="1"/>
</dbReference>
<dbReference type="SMART" id="SM00507">
    <property type="entry name" value="HNHc"/>
    <property type="match status" value="1"/>
</dbReference>
<keyword evidence="2" id="KW-0540">Nuclease</keyword>
<proteinExistence type="predicted"/>
<dbReference type="Gene3D" id="3.90.75.20">
    <property type="match status" value="1"/>
</dbReference>
<evidence type="ECO:0000313" key="3">
    <source>
        <dbReference type="Proteomes" id="UP000675940"/>
    </source>
</evidence>
<sequence>MESVVPFPKSLVGENNHLLDIFETEVEAEYRGERYRARDNGAVYRFNEFRKRARPLDKKWTFGRQDLTTGYHLLAGVPIHRIVCTAFNGPPPTDKHVVDHIDTNRANNRPENLRWLTRLENALLNEITARRIELAYGSIEAFLEDPSKPMNETSFPDVSWMRTVSKEEGARTKSRFEAWAKSGSAPSGGAIGEWLYGTRERADFEPEPEEYESLTPSAIQVKWRVPTEFPGCPEAVSKDGLEQYALKLRFGQVFARNDIYQSLVVQCAIIEDGLVVLTHNPEENAIKDWAVAMVTIHGELFAHRSEHQYFTLQGALKTFCELTGESLDDNIDDYT</sequence>
<dbReference type="InterPro" id="IPR044925">
    <property type="entry name" value="His-Me_finger_sf"/>
</dbReference>
<dbReference type="Proteomes" id="UP000675940">
    <property type="component" value="Unassembled WGS sequence"/>
</dbReference>
<keyword evidence="2" id="KW-0378">Hydrolase</keyword>